<dbReference type="Proteomes" id="UP000308092">
    <property type="component" value="Unassembled WGS sequence"/>
</dbReference>
<evidence type="ECO:0000313" key="2">
    <source>
        <dbReference type="Proteomes" id="UP000308092"/>
    </source>
</evidence>
<reference evidence="1 2" key="1">
    <citation type="submission" date="2019-03" db="EMBL/GenBank/DDBJ databases">
        <title>The genome sequence of a newly discovered highly antifungal drug resistant Aspergillus species, Aspergillus tanneri NIH 1004.</title>
        <authorList>
            <person name="Mounaud S."/>
            <person name="Singh I."/>
            <person name="Joardar V."/>
            <person name="Pakala S."/>
            <person name="Pakala S."/>
            <person name="Venepally P."/>
            <person name="Hoover J."/>
            <person name="Nierman W."/>
            <person name="Chung J."/>
            <person name="Losada L."/>
        </authorList>
    </citation>
    <scope>NUCLEOTIDE SEQUENCE [LARGE SCALE GENOMIC DNA]</scope>
    <source>
        <strain evidence="1 2">NIH1004</strain>
    </source>
</reference>
<protein>
    <submittedName>
        <fullName evidence="1">Uncharacterized protein</fullName>
    </submittedName>
</protein>
<name>A0A4S3J940_9EURO</name>
<evidence type="ECO:0000313" key="1">
    <source>
        <dbReference type="EMBL" id="THC91573.1"/>
    </source>
</evidence>
<organism evidence="1 2">
    <name type="scientific">Aspergillus tanneri</name>
    <dbReference type="NCBI Taxonomy" id="1220188"/>
    <lineage>
        <taxon>Eukaryota</taxon>
        <taxon>Fungi</taxon>
        <taxon>Dikarya</taxon>
        <taxon>Ascomycota</taxon>
        <taxon>Pezizomycotina</taxon>
        <taxon>Eurotiomycetes</taxon>
        <taxon>Eurotiomycetidae</taxon>
        <taxon>Eurotiales</taxon>
        <taxon>Aspergillaceae</taxon>
        <taxon>Aspergillus</taxon>
        <taxon>Aspergillus subgen. Circumdati</taxon>
    </lineage>
</organism>
<dbReference type="VEuPathDB" id="FungiDB:EYZ11_008968"/>
<keyword evidence="2" id="KW-1185">Reference proteome</keyword>
<sequence>MFLVRQPAMFGFSFKRQREPEELTDVDSGATHEKTMPFVPTYRTERIPEVFLHQSPPKFLPIWLV</sequence>
<accession>A0A4S3J940</accession>
<gene>
    <name evidence="1" type="ORF">EYZ11_008968</name>
</gene>
<comment type="caution">
    <text evidence="1">The sequence shown here is derived from an EMBL/GenBank/DDBJ whole genome shotgun (WGS) entry which is preliminary data.</text>
</comment>
<proteinExistence type="predicted"/>
<dbReference type="EMBL" id="SOSA01000403">
    <property type="protein sequence ID" value="THC91573.1"/>
    <property type="molecule type" value="Genomic_DNA"/>
</dbReference>
<dbReference type="AlphaFoldDB" id="A0A4S3J940"/>